<dbReference type="EMBL" id="JYDH01002004">
    <property type="protein sequence ID" value="KRY24101.1"/>
    <property type="molecule type" value="Genomic_DNA"/>
</dbReference>
<comment type="caution">
    <text evidence="1">The sequence shown here is derived from an EMBL/GenBank/DDBJ whole genome shotgun (WGS) entry which is preliminary data.</text>
</comment>
<evidence type="ECO:0000313" key="2">
    <source>
        <dbReference type="Proteomes" id="UP000054776"/>
    </source>
</evidence>
<keyword evidence="2" id="KW-1185">Reference proteome</keyword>
<accession>A0A0V1AGZ9</accession>
<protein>
    <submittedName>
        <fullName evidence="1">Uncharacterized protein</fullName>
    </submittedName>
</protein>
<dbReference type="AlphaFoldDB" id="A0A0V1AGZ9"/>
<sequence length="40" mass="4902">MCGYIIMRFNLEAHHFTLRFMFGFTHVFSIDKNFRNGLWC</sequence>
<evidence type="ECO:0000313" key="1">
    <source>
        <dbReference type="EMBL" id="KRY24101.1"/>
    </source>
</evidence>
<name>A0A0V1AGZ9_TRISP</name>
<organism evidence="1 2">
    <name type="scientific">Trichinella spiralis</name>
    <name type="common">Trichina worm</name>
    <dbReference type="NCBI Taxonomy" id="6334"/>
    <lineage>
        <taxon>Eukaryota</taxon>
        <taxon>Metazoa</taxon>
        <taxon>Ecdysozoa</taxon>
        <taxon>Nematoda</taxon>
        <taxon>Enoplea</taxon>
        <taxon>Dorylaimia</taxon>
        <taxon>Trichinellida</taxon>
        <taxon>Trichinellidae</taxon>
        <taxon>Trichinella</taxon>
    </lineage>
</organism>
<proteinExistence type="predicted"/>
<dbReference type="Proteomes" id="UP000054776">
    <property type="component" value="Unassembled WGS sequence"/>
</dbReference>
<gene>
    <name evidence="1" type="ORF">T01_12289</name>
</gene>
<dbReference type="InParanoid" id="A0A0V1AGZ9"/>
<reference evidence="1 2" key="1">
    <citation type="submission" date="2015-01" db="EMBL/GenBank/DDBJ databases">
        <title>Evolution of Trichinella species and genotypes.</title>
        <authorList>
            <person name="Korhonen P.K."/>
            <person name="Edoardo P."/>
            <person name="Giuseppe L.R."/>
            <person name="Gasser R.B."/>
        </authorList>
    </citation>
    <scope>NUCLEOTIDE SEQUENCE [LARGE SCALE GENOMIC DNA]</scope>
    <source>
        <strain evidence="1">ISS3</strain>
    </source>
</reference>